<evidence type="ECO:0000259" key="7">
    <source>
        <dbReference type="Pfam" id="PF06803"/>
    </source>
</evidence>
<proteinExistence type="predicted"/>
<gene>
    <name evidence="8" type="ORF">ENR15_00785</name>
</gene>
<comment type="caution">
    <text evidence="8">The sequence shown here is derived from an EMBL/GenBank/DDBJ whole genome shotgun (WGS) entry which is preliminary data.</text>
</comment>
<accession>A0A7C3VPY9</accession>
<feature type="domain" description="DUF1232" evidence="7">
    <location>
        <begin position="22"/>
        <end position="58"/>
    </location>
</feature>
<dbReference type="Pfam" id="PF06803">
    <property type="entry name" value="DUF1232"/>
    <property type="match status" value="1"/>
</dbReference>
<feature type="region of interest" description="Disordered" evidence="5">
    <location>
        <begin position="74"/>
        <end position="105"/>
    </location>
</feature>
<dbReference type="GO" id="GO:0012505">
    <property type="term" value="C:endomembrane system"/>
    <property type="evidence" value="ECO:0007669"/>
    <property type="project" value="UniProtKB-SubCell"/>
</dbReference>
<dbReference type="AlphaFoldDB" id="A0A7C3VPY9"/>
<reference evidence="8" key="1">
    <citation type="journal article" date="2020" name="mSystems">
        <title>Genome- and Community-Level Interaction Insights into Carbon Utilization and Element Cycling Functions of Hydrothermarchaeota in Hydrothermal Sediment.</title>
        <authorList>
            <person name="Zhou Z."/>
            <person name="Liu Y."/>
            <person name="Xu W."/>
            <person name="Pan J."/>
            <person name="Luo Z.H."/>
            <person name="Li M."/>
        </authorList>
    </citation>
    <scope>NUCLEOTIDE SEQUENCE [LARGE SCALE GENOMIC DNA]</scope>
    <source>
        <strain evidence="8">SpSt-374</strain>
    </source>
</reference>
<name>A0A7C3VPY9_9CYAN</name>
<organism evidence="8">
    <name type="scientific">Planktothricoides sp. SpSt-374</name>
    <dbReference type="NCBI Taxonomy" id="2282167"/>
    <lineage>
        <taxon>Bacteria</taxon>
        <taxon>Bacillati</taxon>
        <taxon>Cyanobacteriota</taxon>
        <taxon>Cyanophyceae</taxon>
        <taxon>Oscillatoriophycideae</taxon>
        <taxon>Oscillatoriales</taxon>
        <taxon>Oscillatoriaceae</taxon>
        <taxon>Planktothricoides</taxon>
    </lineage>
</organism>
<feature type="compositionally biased region" description="Polar residues" evidence="5">
    <location>
        <begin position="76"/>
        <end position="87"/>
    </location>
</feature>
<evidence type="ECO:0000256" key="6">
    <source>
        <dbReference type="SAM" id="Phobius"/>
    </source>
</evidence>
<evidence type="ECO:0000256" key="1">
    <source>
        <dbReference type="ARBA" id="ARBA00004127"/>
    </source>
</evidence>
<keyword evidence="4 6" id="KW-0472">Membrane</keyword>
<evidence type="ECO:0000256" key="2">
    <source>
        <dbReference type="ARBA" id="ARBA00022692"/>
    </source>
</evidence>
<keyword evidence="3 6" id="KW-1133">Transmembrane helix</keyword>
<sequence length="105" mass="11946">MSFNIQSLYEWYRRTLRHPKYRWWIILGTLVYLLSPIDISPDFLPIVGQVDDIALLTLLVAELSQIVVDYFKSRQSENSVPSSTAAGDTSHRGESTVEVEATSLE</sequence>
<dbReference type="EMBL" id="DSPX01000004">
    <property type="protein sequence ID" value="HGF99234.1"/>
    <property type="molecule type" value="Genomic_DNA"/>
</dbReference>
<comment type="subcellular location">
    <subcellularLocation>
        <location evidence="1">Endomembrane system</location>
        <topology evidence="1">Multi-pass membrane protein</topology>
    </subcellularLocation>
</comment>
<protein>
    <submittedName>
        <fullName evidence="8">DUF1232 domain-containing protein</fullName>
    </submittedName>
</protein>
<evidence type="ECO:0000256" key="4">
    <source>
        <dbReference type="ARBA" id="ARBA00023136"/>
    </source>
</evidence>
<evidence type="ECO:0000256" key="3">
    <source>
        <dbReference type="ARBA" id="ARBA00022989"/>
    </source>
</evidence>
<dbReference type="InterPro" id="IPR010652">
    <property type="entry name" value="DUF1232"/>
</dbReference>
<evidence type="ECO:0000256" key="5">
    <source>
        <dbReference type="SAM" id="MobiDB-lite"/>
    </source>
</evidence>
<keyword evidence="2 6" id="KW-0812">Transmembrane</keyword>
<feature type="transmembrane region" description="Helical" evidence="6">
    <location>
        <begin position="21"/>
        <end position="41"/>
    </location>
</feature>
<evidence type="ECO:0000313" key="8">
    <source>
        <dbReference type="EMBL" id="HGF99234.1"/>
    </source>
</evidence>